<organism evidence="2 3">
    <name type="scientific">Amaricoccus solimangrovi</name>
    <dbReference type="NCBI Taxonomy" id="2589815"/>
    <lineage>
        <taxon>Bacteria</taxon>
        <taxon>Pseudomonadati</taxon>
        <taxon>Pseudomonadota</taxon>
        <taxon>Alphaproteobacteria</taxon>
        <taxon>Rhodobacterales</taxon>
        <taxon>Paracoccaceae</taxon>
        <taxon>Amaricoccus</taxon>
    </lineage>
</organism>
<dbReference type="Pfam" id="PF01722">
    <property type="entry name" value="BolA"/>
    <property type="match status" value="1"/>
</dbReference>
<gene>
    <name evidence="2" type="ORF">FJM51_12415</name>
</gene>
<proteinExistence type="inferred from homology"/>
<accession>A0A501WMU8</accession>
<dbReference type="EMBL" id="VFRP01000011">
    <property type="protein sequence ID" value="TPE50182.1"/>
    <property type="molecule type" value="Genomic_DNA"/>
</dbReference>
<comment type="caution">
    <text evidence="2">The sequence shown here is derived from an EMBL/GenBank/DDBJ whole genome shotgun (WGS) entry which is preliminary data.</text>
</comment>
<dbReference type="AlphaFoldDB" id="A0A501WMU8"/>
<dbReference type="PANTHER" id="PTHR46230">
    <property type="match status" value="1"/>
</dbReference>
<keyword evidence="3" id="KW-1185">Reference proteome</keyword>
<dbReference type="GO" id="GO:0016226">
    <property type="term" value="P:iron-sulfur cluster assembly"/>
    <property type="evidence" value="ECO:0007669"/>
    <property type="project" value="TreeGrafter"/>
</dbReference>
<dbReference type="SUPFAM" id="SSF82657">
    <property type="entry name" value="BolA-like"/>
    <property type="match status" value="1"/>
</dbReference>
<protein>
    <submittedName>
        <fullName evidence="2">BolA family transcriptional regulator</fullName>
    </submittedName>
</protein>
<reference evidence="2 3" key="1">
    <citation type="submission" date="2019-06" db="EMBL/GenBank/DDBJ databases">
        <title>A novel bacterium of genus Amaricoccus, isolated from marine sediment.</title>
        <authorList>
            <person name="Huang H."/>
            <person name="Mo K."/>
            <person name="Hu Y."/>
        </authorList>
    </citation>
    <scope>NUCLEOTIDE SEQUENCE [LARGE SCALE GENOMIC DNA]</scope>
    <source>
        <strain evidence="2 3">HB172011</strain>
    </source>
</reference>
<dbReference type="PIRSF" id="PIRSF003113">
    <property type="entry name" value="BolA"/>
    <property type="match status" value="1"/>
</dbReference>
<evidence type="ECO:0000313" key="3">
    <source>
        <dbReference type="Proteomes" id="UP000319255"/>
    </source>
</evidence>
<dbReference type="InterPro" id="IPR036065">
    <property type="entry name" value="BolA-like_sf"/>
</dbReference>
<evidence type="ECO:0000313" key="2">
    <source>
        <dbReference type="EMBL" id="TPE50182.1"/>
    </source>
</evidence>
<comment type="similarity">
    <text evidence="1">Belongs to the BolA/IbaG family.</text>
</comment>
<dbReference type="OrthoDB" id="9811118at2"/>
<sequence length="89" mass="9569">MSGIKPEQLEAKLNAVFAPTRLEVIDESEQHRGHGGWREGGGTHYRVVMRAPAFAGMSRVQRSRAVHSALSDELAGGVHALALDLAPPD</sequence>
<dbReference type="Gene3D" id="3.30.300.90">
    <property type="entry name" value="BolA-like"/>
    <property type="match status" value="1"/>
</dbReference>
<dbReference type="Proteomes" id="UP000319255">
    <property type="component" value="Unassembled WGS sequence"/>
</dbReference>
<name>A0A501WMU8_9RHOB</name>
<dbReference type="RefSeq" id="WP_140454466.1">
    <property type="nucleotide sequence ID" value="NZ_VFRP01000011.1"/>
</dbReference>
<dbReference type="PANTHER" id="PTHR46230:SF7">
    <property type="entry name" value="BOLA-LIKE PROTEIN 1"/>
    <property type="match status" value="1"/>
</dbReference>
<evidence type="ECO:0000256" key="1">
    <source>
        <dbReference type="RuleBase" id="RU003860"/>
    </source>
</evidence>
<dbReference type="InterPro" id="IPR002634">
    <property type="entry name" value="BolA"/>
</dbReference>